<reference evidence="3" key="1">
    <citation type="journal article" date="2009" name="Genome Res.">
        <title>Comparative genomic analyses of the human fungal pathogens Coccidioides and their relatives.</title>
        <authorList>
            <person name="Sharpton T.J."/>
            <person name="Stajich J.E."/>
            <person name="Rounsley S.D."/>
            <person name="Gardner M.J."/>
            <person name="Wortman J.R."/>
            <person name="Jordar V.S."/>
            <person name="Maiti R."/>
            <person name="Kodira C.D."/>
            <person name="Neafsey D.E."/>
            <person name="Zeng Q."/>
            <person name="Hung C.-Y."/>
            <person name="McMahan C."/>
            <person name="Muszewska A."/>
            <person name="Grynberg M."/>
            <person name="Mandel M.A."/>
            <person name="Kellner E.M."/>
            <person name="Barker B.M."/>
            <person name="Galgiani J.N."/>
            <person name="Orbach M.J."/>
            <person name="Kirkland T.N."/>
            <person name="Cole G.T."/>
            <person name="Henn M.R."/>
            <person name="Birren B.W."/>
            <person name="Taylor J.W."/>
        </authorList>
    </citation>
    <scope>NUCLEOTIDE SEQUENCE [LARGE SCALE GENOMIC DNA]</scope>
    <source>
        <strain evidence="3">UAMH 1704</strain>
    </source>
</reference>
<name>C4JMQ8_UNCRE</name>
<evidence type="ECO:0000313" key="3">
    <source>
        <dbReference type="Proteomes" id="UP000002058"/>
    </source>
</evidence>
<keyword evidence="3" id="KW-1185">Reference proteome</keyword>
<dbReference type="GeneID" id="8444820"/>
<protein>
    <submittedName>
        <fullName evidence="2">Uncharacterized protein</fullName>
    </submittedName>
</protein>
<dbReference type="Proteomes" id="UP000002058">
    <property type="component" value="Unassembled WGS sequence"/>
</dbReference>
<feature type="region of interest" description="Disordered" evidence="1">
    <location>
        <begin position="436"/>
        <end position="462"/>
    </location>
</feature>
<dbReference type="AlphaFoldDB" id="C4JMQ8"/>
<proteinExistence type="predicted"/>
<dbReference type="HOGENOM" id="CLU_592113_0_0_1"/>
<dbReference type="OrthoDB" id="1918685at2759"/>
<evidence type="ECO:0000313" key="2">
    <source>
        <dbReference type="EMBL" id="EEP79270.1"/>
    </source>
</evidence>
<accession>C4JMQ8</accession>
<evidence type="ECO:0000256" key="1">
    <source>
        <dbReference type="SAM" id="MobiDB-lite"/>
    </source>
</evidence>
<organism evidence="2 3">
    <name type="scientific">Uncinocarpus reesii (strain UAMH 1704)</name>
    <dbReference type="NCBI Taxonomy" id="336963"/>
    <lineage>
        <taxon>Eukaryota</taxon>
        <taxon>Fungi</taxon>
        <taxon>Dikarya</taxon>
        <taxon>Ascomycota</taxon>
        <taxon>Pezizomycotina</taxon>
        <taxon>Eurotiomycetes</taxon>
        <taxon>Eurotiomycetidae</taxon>
        <taxon>Onygenales</taxon>
        <taxon>Onygenaceae</taxon>
        <taxon>Uncinocarpus</taxon>
    </lineage>
</organism>
<dbReference type="RefSeq" id="XP_002544599.1">
    <property type="nucleotide sequence ID" value="XM_002544553.1"/>
</dbReference>
<dbReference type="InParanoid" id="C4JMQ8"/>
<dbReference type="STRING" id="336963.C4JMQ8"/>
<dbReference type="KEGG" id="ure:UREG_04116"/>
<sequence length="462" mass="54045">MADYLRKNDLAALWYHPSDEVSTVLLAYGSSSTSWGFFDQGVDFPSSSGLRIVSRSYLAPISTVRQPLSIPEPLQTVDDPIIIDELVPSIPDEPPSSLPKDLSNLDIVTLFRERWRITFKELSIVNGPKKDSFARAFYLYFPSEAEDEFQLVLMFLRKYTNAIFSNRLKGDWERFAETVDSGTVLVSYIALHYKCLLMFWQFHQSYAFYEFMPGLHKLLRKHINIFNISLDRPVKHVDYEIHLQRLFPHGAVILITEDYIIHETESALNVIKWFRAYSEKRFPGTWKLFLRPNVLGWLSEIFDKWVDDKMYQIYCILEHMILNYAGDDSTPISFDGESDDEGQPQPLVSPSFIPDYGSRQEDEHEDIPKGLLQEERNTDHLVEYFAGWAICNCDRYRRFVTLSHYKPQPRWKKWQHIENMNTQEFLRIFVNNDLTRRSSKHHPSPSSAHRKLQPTPPRPPPA</sequence>
<gene>
    <name evidence="2" type="ORF">UREG_04116</name>
</gene>
<dbReference type="OMA" id="DMDQDSK"/>
<dbReference type="eggNOG" id="ENOG502STGS">
    <property type="taxonomic scope" value="Eukaryota"/>
</dbReference>
<feature type="compositionally biased region" description="Basic residues" evidence="1">
    <location>
        <begin position="437"/>
        <end position="452"/>
    </location>
</feature>
<dbReference type="VEuPathDB" id="FungiDB:UREG_04116"/>
<dbReference type="EMBL" id="CH476616">
    <property type="protein sequence ID" value="EEP79270.1"/>
    <property type="molecule type" value="Genomic_DNA"/>
</dbReference>